<dbReference type="Pfam" id="PF05225">
    <property type="entry name" value="HTH_psq"/>
    <property type="match status" value="1"/>
</dbReference>
<feature type="compositionally biased region" description="Acidic residues" evidence="4">
    <location>
        <begin position="24"/>
        <end position="47"/>
    </location>
</feature>
<dbReference type="Pfam" id="PF03184">
    <property type="entry name" value="DDE_1"/>
    <property type="match status" value="1"/>
</dbReference>
<feature type="compositionally biased region" description="Basic residues" evidence="4">
    <location>
        <begin position="735"/>
        <end position="747"/>
    </location>
</feature>
<dbReference type="PROSITE" id="PS51253">
    <property type="entry name" value="HTH_CENPB"/>
    <property type="match status" value="1"/>
</dbReference>
<keyword evidence="2" id="KW-0238">DNA-binding</keyword>
<keyword evidence="3" id="KW-0539">Nucleus</keyword>
<dbReference type="OrthoDB" id="2800420at2759"/>
<dbReference type="InterPro" id="IPR006600">
    <property type="entry name" value="HTH_CenpB_DNA-bd_dom"/>
</dbReference>
<evidence type="ECO:0000256" key="1">
    <source>
        <dbReference type="ARBA" id="ARBA00004123"/>
    </source>
</evidence>
<feature type="compositionally biased region" description="Low complexity" evidence="4">
    <location>
        <begin position="474"/>
        <end position="492"/>
    </location>
</feature>
<protein>
    <submittedName>
        <fullName evidence="6">DDE-domain-containing protein</fullName>
    </submittedName>
</protein>
<organism evidence="6 7">
    <name type="scientific">Phanerochaete sordida</name>
    <dbReference type="NCBI Taxonomy" id="48140"/>
    <lineage>
        <taxon>Eukaryota</taxon>
        <taxon>Fungi</taxon>
        <taxon>Dikarya</taxon>
        <taxon>Basidiomycota</taxon>
        <taxon>Agaricomycotina</taxon>
        <taxon>Agaricomycetes</taxon>
        <taxon>Polyporales</taxon>
        <taxon>Phanerochaetaceae</taxon>
        <taxon>Phanerochaete</taxon>
    </lineage>
</organism>
<dbReference type="GO" id="GO:0005634">
    <property type="term" value="C:nucleus"/>
    <property type="evidence" value="ECO:0007669"/>
    <property type="project" value="UniProtKB-SubCell"/>
</dbReference>
<name>A0A9P3G722_9APHY</name>
<evidence type="ECO:0000313" key="7">
    <source>
        <dbReference type="Proteomes" id="UP000703269"/>
    </source>
</evidence>
<keyword evidence="7" id="KW-1185">Reference proteome</keyword>
<feature type="compositionally biased region" description="Basic and acidic residues" evidence="4">
    <location>
        <begin position="634"/>
        <end position="665"/>
    </location>
</feature>
<feature type="region of interest" description="Disordered" evidence="4">
    <location>
        <begin position="1"/>
        <end position="48"/>
    </location>
</feature>
<dbReference type="AlphaFoldDB" id="A0A9P3G722"/>
<evidence type="ECO:0000256" key="4">
    <source>
        <dbReference type="SAM" id="MobiDB-lite"/>
    </source>
</evidence>
<evidence type="ECO:0000256" key="2">
    <source>
        <dbReference type="ARBA" id="ARBA00023125"/>
    </source>
</evidence>
<dbReference type="Pfam" id="PF03221">
    <property type="entry name" value="HTH_Tnp_Tc5"/>
    <property type="match status" value="1"/>
</dbReference>
<feature type="region of interest" description="Disordered" evidence="4">
    <location>
        <begin position="634"/>
        <end position="669"/>
    </location>
</feature>
<dbReference type="PANTHER" id="PTHR19303">
    <property type="entry name" value="TRANSPOSON"/>
    <property type="match status" value="1"/>
</dbReference>
<evidence type="ECO:0000313" key="6">
    <source>
        <dbReference type="EMBL" id="GJE90483.1"/>
    </source>
</evidence>
<comment type="caution">
    <text evidence="6">The sequence shown here is derived from an EMBL/GenBank/DDBJ whole genome shotgun (WGS) entry which is preliminary data.</text>
</comment>
<comment type="subcellular location">
    <subcellularLocation>
        <location evidence="1">Nucleus</location>
    </subcellularLocation>
</comment>
<gene>
    <name evidence="6" type="ORF">PsYK624_066200</name>
</gene>
<proteinExistence type="predicted"/>
<feature type="compositionally biased region" description="Low complexity" evidence="4">
    <location>
        <begin position="704"/>
        <end position="734"/>
    </location>
</feature>
<feature type="region of interest" description="Disordered" evidence="4">
    <location>
        <begin position="458"/>
        <end position="492"/>
    </location>
</feature>
<feature type="region of interest" description="Disordered" evidence="4">
    <location>
        <begin position="93"/>
        <end position="114"/>
    </location>
</feature>
<dbReference type="GO" id="GO:0003677">
    <property type="term" value="F:DNA binding"/>
    <property type="evidence" value="ECO:0007669"/>
    <property type="project" value="UniProtKB-KW"/>
</dbReference>
<dbReference type="InterPro" id="IPR007889">
    <property type="entry name" value="HTH_Psq"/>
</dbReference>
<sequence>MAVDPPLQPQSDDVLEQELPQLIDLDEDDLDEDDDPQDEDDNLDDLDPLDRVYEERLRAALLAVERSEREHARGGPRPLSLRQAAKIYDVSRTTLTERRKGRKTRKEAHASEANLSSAQEEMLVSWIKVLGHRRIPMTPTVLRDYASKLALRPVGMVWVRRFLKRHPDVKVRWTTGLESCRAQALNRHAVSGYFDIIYDLIVRYDIPPENIYNMDEKGLLLGIGKRVRALVDRDQKTVNHIEDGNRELVTAIECISADGTALRPTVIYQGARRDLRWGENNPCHASISHSPKGWTDQELGSIWLEKDFEPQSAARNVSGRYRLLILDGHNSHCTYRFCSFAERHGILVVCLPPHTTHALQPCDVAVFAPLASCWKSEVNRAARNHIPITKYNLLEYYHAARERAFKVTTIQVAFMKTGIWPLNRDALPEDIFEPSNNTTTQPAQPVPATVPAPLTLVSPEPVDRPVTPPPCPPSSASSSLTVSSSVPSIPSPTVVVPPRPEYKLVIPSPPRRQAPRRAVLDHCDQLRSLLAVAETQLIKDHAQLQLMEIENGRLRAIAFQKLQKKTRKKELRSGARHLTHEDNLRELAKEEFAAALKEARPVLKRRYDELEKYMRDIAAQKVAEENRLRKAKAAEKRKEEAARKKAEKEEEKRQKANERAAKRAEAAAAKKARAHASAASVDATEVASTDAIAAASADTTAAANTQNADTTAVANAPNADTTTTASAAAGQATHTVKRAKPAPRKVTKAPSLVDEPPVALRRSTRRNMAAMAPGTADL</sequence>
<dbReference type="Proteomes" id="UP000703269">
    <property type="component" value="Unassembled WGS sequence"/>
</dbReference>
<accession>A0A9P3G722</accession>
<evidence type="ECO:0000256" key="3">
    <source>
        <dbReference type="ARBA" id="ARBA00023242"/>
    </source>
</evidence>
<dbReference type="PANTHER" id="PTHR19303:SF74">
    <property type="entry name" value="POGO TRANSPOSABLE ELEMENT WITH KRAB DOMAIN"/>
    <property type="match status" value="1"/>
</dbReference>
<dbReference type="InterPro" id="IPR050863">
    <property type="entry name" value="CenT-Element_Derived"/>
</dbReference>
<reference evidence="6 7" key="1">
    <citation type="submission" date="2021-08" db="EMBL/GenBank/DDBJ databases">
        <title>Draft Genome Sequence of Phanerochaete sordida strain YK-624.</title>
        <authorList>
            <person name="Mori T."/>
            <person name="Dohra H."/>
            <person name="Suzuki T."/>
            <person name="Kawagishi H."/>
            <person name="Hirai H."/>
        </authorList>
    </citation>
    <scope>NUCLEOTIDE SEQUENCE [LARGE SCALE GENOMIC DNA]</scope>
    <source>
        <strain evidence="6 7">YK-624</strain>
    </source>
</reference>
<feature type="region of interest" description="Disordered" evidence="4">
    <location>
        <begin position="704"/>
        <end position="778"/>
    </location>
</feature>
<evidence type="ECO:0000259" key="5">
    <source>
        <dbReference type="PROSITE" id="PS51253"/>
    </source>
</evidence>
<feature type="domain" description="HTH CENPB-type" evidence="5">
    <location>
        <begin position="107"/>
        <end position="172"/>
    </location>
</feature>
<dbReference type="InterPro" id="IPR004875">
    <property type="entry name" value="DDE_SF_endonuclease_dom"/>
</dbReference>
<dbReference type="EMBL" id="BPQB01000017">
    <property type="protein sequence ID" value="GJE90483.1"/>
    <property type="molecule type" value="Genomic_DNA"/>
</dbReference>